<keyword evidence="1" id="KW-0472">Membrane</keyword>
<accession>A0ABV0MS83</accession>
<reference evidence="2 3" key="1">
    <citation type="submission" date="2021-06" db="EMBL/GenBank/DDBJ databases">
        <authorList>
            <person name="Palmer J.M."/>
        </authorList>
    </citation>
    <scope>NUCLEOTIDE SEQUENCE [LARGE SCALE GENOMIC DNA]</scope>
    <source>
        <strain evidence="2 3">GA_2019</strain>
        <tissue evidence="2">Muscle</tissue>
    </source>
</reference>
<evidence type="ECO:0000313" key="3">
    <source>
        <dbReference type="Proteomes" id="UP001476798"/>
    </source>
</evidence>
<evidence type="ECO:0000313" key="2">
    <source>
        <dbReference type="EMBL" id="MEQ2161963.1"/>
    </source>
</evidence>
<protein>
    <submittedName>
        <fullName evidence="2">Uncharacterized protein</fullName>
    </submittedName>
</protein>
<feature type="transmembrane region" description="Helical" evidence="1">
    <location>
        <begin position="182"/>
        <end position="203"/>
    </location>
</feature>
<dbReference type="Proteomes" id="UP001476798">
    <property type="component" value="Unassembled WGS sequence"/>
</dbReference>
<keyword evidence="1" id="KW-0812">Transmembrane</keyword>
<proteinExistence type="predicted"/>
<keyword evidence="1" id="KW-1133">Transmembrane helix</keyword>
<organism evidence="2 3">
    <name type="scientific">Goodea atripinnis</name>
    <dbReference type="NCBI Taxonomy" id="208336"/>
    <lineage>
        <taxon>Eukaryota</taxon>
        <taxon>Metazoa</taxon>
        <taxon>Chordata</taxon>
        <taxon>Craniata</taxon>
        <taxon>Vertebrata</taxon>
        <taxon>Euteleostomi</taxon>
        <taxon>Actinopterygii</taxon>
        <taxon>Neopterygii</taxon>
        <taxon>Teleostei</taxon>
        <taxon>Neoteleostei</taxon>
        <taxon>Acanthomorphata</taxon>
        <taxon>Ovalentaria</taxon>
        <taxon>Atherinomorphae</taxon>
        <taxon>Cyprinodontiformes</taxon>
        <taxon>Goodeidae</taxon>
        <taxon>Goodea</taxon>
    </lineage>
</organism>
<dbReference type="EMBL" id="JAHRIO010011093">
    <property type="protein sequence ID" value="MEQ2161963.1"/>
    <property type="molecule type" value="Genomic_DNA"/>
</dbReference>
<feature type="transmembrane region" description="Helical" evidence="1">
    <location>
        <begin position="100"/>
        <end position="117"/>
    </location>
</feature>
<sequence>MTGYLNVVLYCEAGPWFSKFLMNTNVKSENNAAASLLGYVSTSFAHLKTGIFACSLQNRSSSVKLDFKDVFLLEGEPLPQCHVFCNFQQLSGLLCIKLNLSPHLLLLVMILTSFYFCRLHSSDFCCLFCSLIVWSSVIILWSSVFNASDDILLLLQSFIITLHDITSVPVPAEEKHYHRMMLPPRCFTLGIILLGQCAMLVSATQCQKVSICLIQSTDSPT</sequence>
<comment type="caution">
    <text evidence="2">The sequence shown here is derived from an EMBL/GenBank/DDBJ whole genome shotgun (WGS) entry which is preliminary data.</text>
</comment>
<keyword evidence="3" id="KW-1185">Reference proteome</keyword>
<feature type="transmembrane region" description="Helical" evidence="1">
    <location>
        <begin position="124"/>
        <end position="145"/>
    </location>
</feature>
<gene>
    <name evidence="2" type="ORF">GOODEAATRI_015084</name>
</gene>
<evidence type="ECO:0000256" key="1">
    <source>
        <dbReference type="SAM" id="Phobius"/>
    </source>
</evidence>
<name>A0ABV0MS83_9TELE</name>